<accession>A0ACB8QSJ3</accession>
<keyword evidence="1" id="KW-0489">Methyltransferase</keyword>
<name>A0ACB8QSJ3_9AGAM</name>
<gene>
    <name evidence="1" type="ORF">K488DRAFT_77024</name>
</gene>
<dbReference type="EMBL" id="MU273494">
    <property type="protein sequence ID" value="KAI0034804.1"/>
    <property type="molecule type" value="Genomic_DNA"/>
</dbReference>
<reference evidence="1" key="1">
    <citation type="submission" date="2021-02" db="EMBL/GenBank/DDBJ databases">
        <authorList>
            <consortium name="DOE Joint Genome Institute"/>
            <person name="Ahrendt S."/>
            <person name="Looney B.P."/>
            <person name="Miyauchi S."/>
            <person name="Morin E."/>
            <person name="Drula E."/>
            <person name="Courty P.E."/>
            <person name="Chicoki N."/>
            <person name="Fauchery L."/>
            <person name="Kohler A."/>
            <person name="Kuo A."/>
            <person name="Labutti K."/>
            <person name="Pangilinan J."/>
            <person name="Lipzen A."/>
            <person name="Riley R."/>
            <person name="Andreopoulos W."/>
            <person name="He G."/>
            <person name="Johnson J."/>
            <person name="Barry K.W."/>
            <person name="Grigoriev I.V."/>
            <person name="Nagy L."/>
            <person name="Hibbett D."/>
            <person name="Henrissat B."/>
            <person name="Matheny P.B."/>
            <person name="Labbe J."/>
            <person name="Martin F."/>
        </authorList>
    </citation>
    <scope>NUCLEOTIDE SEQUENCE</scope>
    <source>
        <strain evidence="1">EC-137</strain>
    </source>
</reference>
<comment type="caution">
    <text evidence="1">The sequence shown here is derived from an EMBL/GenBank/DDBJ whole genome shotgun (WGS) entry which is preliminary data.</text>
</comment>
<sequence length="271" mass="30016">MDEESFSLDGMFTPPRPPTPPPTLAIYQREKARGTGGGWSEIGISLVGNHPLWGHYLWNASRAFASFLDSNRLLYVGRTVLELGAGGGLPGILAAKNGARKVVLTDYPDAPLIDNLRKNVEENLREEERIRVSVLGYTWGHPVESLLQELVDADSRSQPDGFDVVIMSDLVFNHSQHDALLDACELSLSSRRGDAATDGSEPCLLAFYSHHRPHLAEHDLGFFRKAEARGWLCKEIVTEKFTPMFPEDPGEEEVRATVHGWKLTRGATKNA</sequence>
<proteinExistence type="predicted"/>
<keyword evidence="1" id="KW-0808">Transferase</keyword>
<organism evidence="1 2">
    <name type="scientific">Vararia minispora EC-137</name>
    <dbReference type="NCBI Taxonomy" id="1314806"/>
    <lineage>
        <taxon>Eukaryota</taxon>
        <taxon>Fungi</taxon>
        <taxon>Dikarya</taxon>
        <taxon>Basidiomycota</taxon>
        <taxon>Agaricomycotina</taxon>
        <taxon>Agaricomycetes</taxon>
        <taxon>Russulales</taxon>
        <taxon>Lachnocladiaceae</taxon>
        <taxon>Vararia</taxon>
    </lineage>
</organism>
<evidence type="ECO:0000313" key="2">
    <source>
        <dbReference type="Proteomes" id="UP000814128"/>
    </source>
</evidence>
<reference evidence="1" key="2">
    <citation type="journal article" date="2022" name="New Phytol.">
        <title>Evolutionary transition to the ectomycorrhizal habit in the genomes of a hyperdiverse lineage of mushroom-forming fungi.</title>
        <authorList>
            <person name="Looney B."/>
            <person name="Miyauchi S."/>
            <person name="Morin E."/>
            <person name="Drula E."/>
            <person name="Courty P.E."/>
            <person name="Kohler A."/>
            <person name="Kuo A."/>
            <person name="LaButti K."/>
            <person name="Pangilinan J."/>
            <person name="Lipzen A."/>
            <person name="Riley R."/>
            <person name="Andreopoulos W."/>
            <person name="He G."/>
            <person name="Johnson J."/>
            <person name="Nolan M."/>
            <person name="Tritt A."/>
            <person name="Barry K.W."/>
            <person name="Grigoriev I.V."/>
            <person name="Nagy L.G."/>
            <person name="Hibbett D."/>
            <person name="Henrissat B."/>
            <person name="Matheny P.B."/>
            <person name="Labbe J."/>
            <person name="Martin F.M."/>
        </authorList>
    </citation>
    <scope>NUCLEOTIDE SEQUENCE</scope>
    <source>
        <strain evidence="1">EC-137</strain>
    </source>
</reference>
<dbReference type="Proteomes" id="UP000814128">
    <property type="component" value="Unassembled WGS sequence"/>
</dbReference>
<keyword evidence="2" id="KW-1185">Reference proteome</keyword>
<evidence type="ECO:0000313" key="1">
    <source>
        <dbReference type="EMBL" id="KAI0034804.1"/>
    </source>
</evidence>
<protein>
    <submittedName>
        <fullName evidence="1">Methyltransferase-domain-containing protein</fullName>
    </submittedName>
</protein>